<dbReference type="OrthoDB" id="439808at2759"/>
<dbReference type="InterPro" id="IPR000504">
    <property type="entry name" value="RRM_dom"/>
</dbReference>
<evidence type="ECO:0000256" key="1">
    <source>
        <dbReference type="ARBA" id="ARBA00022884"/>
    </source>
</evidence>
<proteinExistence type="predicted"/>
<dbReference type="Pfam" id="PF00076">
    <property type="entry name" value="RRM_1"/>
    <property type="match status" value="1"/>
</dbReference>
<dbReference type="PROSITE" id="PS50102">
    <property type="entry name" value="RRM"/>
    <property type="match status" value="1"/>
</dbReference>
<dbReference type="InterPro" id="IPR050502">
    <property type="entry name" value="Euk_RNA-bind_prot"/>
</dbReference>
<dbReference type="InterPro" id="IPR035979">
    <property type="entry name" value="RBD_domain_sf"/>
</dbReference>
<gene>
    <name evidence="4" type="ORF">EZS28_028477</name>
</gene>
<dbReference type="InterPro" id="IPR012677">
    <property type="entry name" value="Nucleotide-bd_a/b_plait_sf"/>
</dbReference>
<accession>A0A5J4UZ54</accession>
<protein>
    <recommendedName>
        <fullName evidence="3">RRM domain-containing protein</fullName>
    </recommendedName>
</protein>
<dbReference type="Gene3D" id="3.30.70.330">
    <property type="match status" value="1"/>
</dbReference>
<dbReference type="EMBL" id="SNRW01010832">
    <property type="protein sequence ID" value="KAA6375996.1"/>
    <property type="molecule type" value="Genomic_DNA"/>
</dbReference>
<dbReference type="PANTHER" id="PTHR48025">
    <property type="entry name" value="OS02G0815200 PROTEIN"/>
    <property type="match status" value="1"/>
</dbReference>
<dbReference type="GO" id="GO:0003729">
    <property type="term" value="F:mRNA binding"/>
    <property type="evidence" value="ECO:0007669"/>
    <property type="project" value="TreeGrafter"/>
</dbReference>
<comment type="caution">
    <text evidence="4">The sequence shown here is derived from an EMBL/GenBank/DDBJ whole genome shotgun (WGS) entry which is preliminary data.</text>
</comment>
<evidence type="ECO:0000256" key="2">
    <source>
        <dbReference type="PROSITE-ProRule" id="PRU00176"/>
    </source>
</evidence>
<name>A0A5J4UZ54_9EUKA</name>
<dbReference type="AlphaFoldDB" id="A0A5J4UZ54"/>
<dbReference type="SMART" id="SM00360">
    <property type="entry name" value="RRM"/>
    <property type="match status" value="1"/>
</dbReference>
<evidence type="ECO:0000313" key="5">
    <source>
        <dbReference type="Proteomes" id="UP000324800"/>
    </source>
</evidence>
<dbReference type="Proteomes" id="UP000324800">
    <property type="component" value="Unassembled WGS sequence"/>
</dbReference>
<sequence length="120" mass="14147">MTLLLFIGNLNENTSAETIGKLFETIGEIEHATIITLNARPRGFGQVKMKNFETAYKAQQQLDKYEIDGREIRVDFPEDMNWEDYENWNIDYQPIKSDDKLRLTEQEQNKIQEEIKSIMD</sequence>
<reference evidence="4 5" key="1">
    <citation type="submission" date="2019-03" db="EMBL/GenBank/DDBJ databases">
        <title>Single cell metagenomics reveals metabolic interactions within the superorganism composed of flagellate Streblomastix strix and complex community of Bacteroidetes bacteria on its surface.</title>
        <authorList>
            <person name="Treitli S.C."/>
            <person name="Kolisko M."/>
            <person name="Husnik F."/>
            <person name="Keeling P."/>
            <person name="Hampl V."/>
        </authorList>
    </citation>
    <scope>NUCLEOTIDE SEQUENCE [LARGE SCALE GENOMIC DNA]</scope>
    <source>
        <strain evidence="4">ST1C</strain>
    </source>
</reference>
<dbReference type="SUPFAM" id="SSF54928">
    <property type="entry name" value="RNA-binding domain, RBD"/>
    <property type="match status" value="1"/>
</dbReference>
<evidence type="ECO:0000259" key="3">
    <source>
        <dbReference type="PROSITE" id="PS50102"/>
    </source>
</evidence>
<feature type="domain" description="RRM" evidence="3">
    <location>
        <begin position="3"/>
        <end position="79"/>
    </location>
</feature>
<keyword evidence="1 2" id="KW-0694">RNA-binding</keyword>
<organism evidence="4 5">
    <name type="scientific">Streblomastix strix</name>
    <dbReference type="NCBI Taxonomy" id="222440"/>
    <lineage>
        <taxon>Eukaryota</taxon>
        <taxon>Metamonada</taxon>
        <taxon>Preaxostyla</taxon>
        <taxon>Oxymonadida</taxon>
        <taxon>Streblomastigidae</taxon>
        <taxon>Streblomastix</taxon>
    </lineage>
</organism>
<dbReference type="PANTHER" id="PTHR48025:SF1">
    <property type="entry name" value="RRM DOMAIN-CONTAINING PROTEIN"/>
    <property type="match status" value="1"/>
</dbReference>
<evidence type="ECO:0000313" key="4">
    <source>
        <dbReference type="EMBL" id="KAA6375996.1"/>
    </source>
</evidence>